<evidence type="ECO:0000313" key="2">
    <source>
        <dbReference type="Proteomes" id="UP000252015"/>
    </source>
</evidence>
<dbReference type="RefSeq" id="WP_069397720.1">
    <property type="nucleotide sequence ID" value="NZ_JACKUN010000027.1"/>
</dbReference>
<proteinExistence type="predicted"/>
<gene>
    <name evidence="1" type="ORF">MSP7336_02186</name>
</gene>
<dbReference type="SUPFAM" id="SSF51004">
    <property type="entry name" value="C-terminal (heme d1) domain of cytochrome cd1-nitrite reductase"/>
    <property type="match status" value="1"/>
</dbReference>
<organism evidence="1 2">
    <name type="scientific">Mycobacterium shimoidei</name>
    <dbReference type="NCBI Taxonomy" id="29313"/>
    <lineage>
        <taxon>Bacteria</taxon>
        <taxon>Bacillati</taxon>
        <taxon>Actinomycetota</taxon>
        <taxon>Actinomycetes</taxon>
        <taxon>Mycobacteriales</taxon>
        <taxon>Mycobacteriaceae</taxon>
        <taxon>Mycobacterium</taxon>
    </lineage>
</organism>
<evidence type="ECO:0000313" key="1">
    <source>
        <dbReference type="EMBL" id="SRX93939.1"/>
    </source>
</evidence>
<dbReference type="STRING" id="29313.BHQ16_19445"/>
<dbReference type="OrthoDB" id="4565246at2"/>
<dbReference type="PANTHER" id="PTHR47197:SF3">
    <property type="entry name" value="DIHYDRO-HEME D1 DEHYDROGENASE"/>
    <property type="match status" value="1"/>
</dbReference>
<accession>A0A1E3T5D8</accession>
<reference evidence="1 2" key="1">
    <citation type="submission" date="2018-05" db="EMBL/GenBank/DDBJ databases">
        <authorList>
            <consortium name="IHU Genomes"/>
        </authorList>
    </citation>
    <scope>NUCLEOTIDE SEQUENCE [LARGE SCALE GENOMIC DNA]</scope>
    <source>
        <strain evidence="1 2">P7336</strain>
    </source>
</reference>
<dbReference type="SMART" id="SM00320">
    <property type="entry name" value="WD40"/>
    <property type="match status" value="3"/>
</dbReference>
<sequence>MGAKNQKTGRADTPPGFSYVGEVAVHQGPVGDIAVSADGGRVVVTNSGNDSISLIDYRGHEPFIRTLTGLDEPFALAIAGERAYVSTVWPAYDAIAVIDMGTNYVVDVHPVAHSIADLAVSPDGAHLYVARTGSGGADVAVLHTATGQLEAIGAAETPGTVAQCVRVSPNGRRIYLATNTASGGNLAVIDAGQSRVIDIVEIGSPIRDVAISPDGGTAYVASCGPDFGAVLDVIDTGSNAVICTHKIPEISGWLTQLVVSRDGARAYLVADEGVAVLGIPTHEVIGTIAVGRAPSCVSESPDGTRLYIADYTGALAVVESASASGSTIGSADDEPTVANEWFLPELPQLESA</sequence>
<dbReference type="InterPro" id="IPR051200">
    <property type="entry name" value="Host-pathogen_enzymatic-act"/>
</dbReference>
<dbReference type="InterPro" id="IPR015943">
    <property type="entry name" value="WD40/YVTN_repeat-like_dom_sf"/>
</dbReference>
<dbReference type="PANTHER" id="PTHR47197">
    <property type="entry name" value="PROTEIN NIRF"/>
    <property type="match status" value="1"/>
</dbReference>
<protein>
    <submittedName>
        <fullName evidence="1">Uncharacterized protein</fullName>
    </submittedName>
</protein>
<dbReference type="AlphaFoldDB" id="A0A1E3T5D8"/>
<dbReference type="EMBL" id="UEGW01000001">
    <property type="protein sequence ID" value="SRX93939.1"/>
    <property type="molecule type" value="Genomic_DNA"/>
</dbReference>
<keyword evidence="2" id="KW-1185">Reference proteome</keyword>
<dbReference type="InterPro" id="IPR011048">
    <property type="entry name" value="Haem_d1_sf"/>
</dbReference>
<name>A0A1E3T5D8_MYCSH</name>
<dbReference type="Gene3D" id="2.130.10.10">
    <property type="entry name" value="YVTN repeat-like/Quinoprotein amine dehydrogenase"/>
    <property type="match status" value="2"/>
</dbReference>
<dbReference type="InterPro" id="IPR001680">
    <property type="entry name" value="WD40_rpt"/>
</dbReference>
<dbReference type="Proteomes" id="UP000252015">
    <property type="component" value="Unassembled WGS sequence"/>
</dbReference>